<name>A0A834SZB2_9FABA</name>
<dbReference type="AlphaFoldDB" id="A0A834SZB2"/>
<keyword evidence="1" id="KW-0812">Transmembrane</keyword>
<dbReference type="EMBL" id="JAAIUW010000012">
    <property type="protein sequence ID" value="KAF7806219.1"/>
    <property type="molecule type" value="Genomic_DNA"/>
</dbReference>
<evidence type="ECO:0000313" key="2">
    <source>
        <dbReference type="EMBL" id="KAF7806219.1"/>
    </source>
</evidence>
<proteinExistence type="predicted"/>
<accession>A0A834SZB2</accession>
<feature type="transmembrane region" description="Helical" evidence="1">
    <location>
        <begin position="143"/>
        <end position="165"/>
    </location>
</feature>
<protein>
    <submittedName>
        <fullName evidence="2">Uncharacterized protein</fullName>
    </submittedName>
</protein>
<dbReference type="Proteomes" id="UP000634136">
    <property type="component" value="Unassembled WGS sequence"/>
</dbReference>
<organism evidence="2 3">
    <name type="scientific">Senna tora</name>
    <dbReference type="NCBI Taxonomy" id="362788"/>
    <lineage>
        <taxon>Eukaryota</taxon>
        <taxon>Viridiplantae</taxon>
        <taxon>Streptophyta</taxon>
        <taxon>Embryophyta</taxon>
        <taxon>Tracheophyta</taxon>
        <taxon>Spermatophyta</taxon>
        <taxon>Magnoliopsida</taxon>
        <taxon>eudicotyledons</taxon>
        <taxon>Gunneridae</taxon>
        <taxon>Pentapetalae</taxon>
        <taxon>rosids</taxon>
        <taxon>fabids</taxon>
        <taxon>Fabales</taxon>
        <taxon>Fabaceae</taxon>
        <taxon>Caesalpinioideae</taxon>
        <taxon>Cassia clade</taxon>
        <taxon>Senna</taxon>
    </lineage>
</organism>
<keyword evidence="1" id="KW-0472">Membrane</keyword>
<evidence type="ECO:0000256" key="1">
    <source>
        <dbReference type="SAM" id="Phobius"/>
    </source>
</evidence>
<keyword evidence="3" id="KW-1185">Reference proteome</keyword>
<sequence>MVDDEVAQNLKQTESLNLHQHTLWKTQLQECSMVVIRDSQHHNDHSVFPPINHENLQIPSHSIQYFNLPESPSSSSSSSSVYSSLPSDADADAWVPSSSPPPNSQLRKTGDFAEWMSIGLEILSSKAFAVVTSLRNSAANRGAIWSIGSAAAALVMSWWMCVQFWSWLRRRSRRHTHGGNHLTAIVKQKDEMIGEFRWKNERLSRDYDL</sequence>
<evidence type="ECO:0000313" key="3">
    <source>
        <dbReference type="Proteomes" id="UP000634136"/>
    </source>
</evidence>
<dbReference type="PANTHER" id="PTHR37206">
    <property type="entry name" value="TRANSMEMBRANE PROTEIN"/>
    <property type="match status" value="1"/>
</dbReference>
<gene>
    <name evidence="2" type="ORF">G2W53_038380</name>
</gene>
<dbReference type="PANTHER" id="PTHR37206:SF1">
    <property type="entry name" value="TRANSMEMBRANE PROTEIN"/>
    <property type="match status" value="1"/>
</dbReference>
<dbReference type="OrthoDB" id="1087988at2759"/>
<keyword evidence="1" id="KW-1133">Transmembrane helix</keyword>
<reference evidence="2" key="1">
    <citation type="submission" date="2020-09" db="EMBL/GenBank/DDBJ databases">
        <title>Genome-Enabled Discovery of Anthraquinone Biosynthesis in Senna tora.</title>
        <authorList>
            <person name="Kang S.-H."/>
            <person name="Pandey R.P."/>
            <person name="Lee C.-M."/>
            <person name="Sim J.-S."/>
            <person name="Jeong J.-T."/>
            <person name="Choi B.-S."/>
            <person name="Jung M."/>
            <person name="Ginzburg D."/>
            <person name="Zhao K."/>
            <person name="Won S.Y."/>
            <person name="Oh T.-J."/>
            <person name="Yu Y."/>
            <person name="Kim N.-H."/>
            <person name="Lee O.R."/>
            <person name="Lee T.-H."/>
            <person name="Bashyal P."/>
            <person name="Kim T.-S."/>
            <person name="Lee W.-H."/>
            <person name="Kawkins C."/>
            <person name="Kim C.-K."/>
            <person name="Kim J.S."/>
            <person name="Ahn B.O."/>
            <person name="Rhee S.Y."/>
            <person name="Sohng J.K."/>
        </authorList>
    </citation>
    <scope>NUCLEOTIDE SEQUENCE</scope>
    <source>
        <tissue evidence="2">Leaf</tissue>
    </source>
</reference>
<comment type="caution">
    <text evidence="2">The sequence shown here is derived from an EMBL/GenBank/DDBJ whole genome shotgun (WGS) entry which is preliminary data.</text>
</comment>